<evidence type="ECO:0000256" key="6">
    <source>
        <dbReference type="PROSITE-ProRule" id="PRU00108"/>
    </source>
</evidence>
<feature type="DNA-binding region" description="Homeobox" evidence="6">
    <location>
        <begin position="118"/>
        <end position="177"/>
    </location>
</feature>
<evidence type="ECO:0000256" key="4">
    <source>
        <dbReference type="ARBA" id="ARBA00023155"/>
    </source>
</evidence>
<dbReference type="PROSITE" id="PS00027">
    <property type="entry name" value="HOMEOBOX_1"/>
    <property type="match status" value="1"/>
</dbReference>
<dbReference type="PANTHER" id="PTHR24341:SF6">
    <property type="entry name" value="HOMEOBOX PROTEIN INVECTED"/>
    <property type="match status" value="1"/>
</dbReference>
<dbReference type="PROSITE" id="PS50071">
    <property type="entry name" value="HOMEOBOX_2"/>
    <property type="match status" value="1"/>
</dbReference>
<dbReference type="InterPro" id="IPR009057">
    <property type="entry name" value="Homeodomain-like_sf"/>
</dbReference>
<evidence type="ECO:0000259" key="9">
    <source>
        <dbReference type="PROSITE" id="PS50071"/>
    </source>
</evidence>
<dbReference type="InterPro" id="IPR019737">
    <property type="entry name" value="Homeobox-engrailed_CS"/>
</dbReference>
<dbReference type="PRINTS" id="PR00026">
    <property type="entry name" value="ENGRAILED"/>
</dbReference>
<dbReference type="CDD" id="cd00086">
    <property type="entry name" value="homeodomain"/>
    <property type="match status" value="1"/>
</dbReference>
<evidence type="ECO:0000256" key="1">
    <source>
        <dbReference type="ARBA" id="ARBA00004123"/>
    </source>
</evidence>
<comment type="subcellular location">
    <subcellularLocation>
        <location evidence="1 6 7">Nucleus</location>
    </subcellularLocation>
</comment>
<dbReference type="InParanoid" id="A0A067QVG0"/>
<dbReference type="PANTHER" id="PTHR24341">
    <property type="entry name" value="HOMEOBOX PROTEIN ENGRAILED"/>
    <property type="match status" value="1"/>
</dbReference>
<dbReference type="GO" id="GO:0000981">
    <property type="term" value="F:DNA-binding transcription factor activity, RNA polymerase II-specific"/>
    <property type="evidence" value="ECO:0007669"/>
    <property type="project" value="InterPro"/>
</dbReference>
<dbReference type="InterPro" id="IPR017970">
    <property type="entry name" value="Homeobox_CS"/>
</dbReference>
<keyword evidence="3 6" id="KW-0238">DNA-binding</keyword>
<gene>
    <name evidence="10" type="ORF">L798_13009</name>
</gene>
<comment type="similarity">
    <text evidence="8">Belongs to the Engrailed homeobox family.</text>
</comment>
<dbReference type="Gene3D" id="1.10.10.60">
    <property type="entry name" value="Homeodomain-like"/>
    <property type="match status" value="1"/>
</dbReference>
<dbReference type="SMART" id="SM00389">
    <property type="entry name" value="HOX"/>
    <property type="match status" value="1"/>
</dbReference>
<dbReference type="GO" id="GO:0030182">
    <property type="term" value="P:neuron differentiation"/>
    <property type="evidence" value="ECO:0007669"/>
    <property type="project" value="TreeGrafter"/>
</dbReference>
<dbReference type="Proteomes" id="UP000027135">
    <property type="component" value="Unassembled WGS sequence"/>
</dbReference>
<keyword evidence="5 6" id="KW-0539">Nucleus</keyword>
<reference evidence="10 11" key="1">
    <citation type="journal article" date="2014" name="Nat. Commun.">
        <title>Molecular traces of alternative social organization in a termite genome.</title>
        <authorList>
            <person name="Terrapon N."/>
            <person name="Li C."/>
            <person name="Robertson H.M."/>
            <person name="Ji L."/>
            <person name="Meng X."/>
            <person name="Booth W."/>
            <person name="Chen Z."/>
            <person name="Childers C.P."/>
            <person name="Glastad K.M."/>
            <person name="Gokhale K."/>
            <person name="Gowin J."/>
            <person name="Gronenberg W."/>
            <person name="Hermansen R.A."/>
            <person name="Hu H."/>
            <person name="Hunt B.G."/>
            <person name="Huylmans A.K."/>
            <person name="Khalil S.M."/>
            <person name="Mitchell R.D."/>
            <person name="Munoz-Torres M.C."/>
            <person name="Mustard J.A."/>
            <person name="Pan H."/>
            <person name="Reese J.T."/>
            <person name="Scharf M.E."/>
            <person name="Sun F."/>
            <person name="Vogel H."/>
            <person name="Xiao J."/>
            <person name="Yang W."/>
            <person name="Yang Z."/>
            <person name="Yang Z."/>
            <person name="Zhou J."/>
            <person name="Zhu J."/>
            <person name="Brent C.S."/>
            <person name="Elsik C.G."/>
            <person name="Goodisman M.A."/>
            <person name="Liberles D.A."/>
            <person name="Roe R.M."/>
            <person name="Vargo E.L."/>
            <person name="Vilcinskas A."/>
            <person name="Wang J."/>
            <person name="Bornberg-Bauer E."/>
            <person name="Korb J."/>
            <person name="Zhang G."/>
            <person name="Liebig J."/>
        </authorList>
    </citation>
    <scope>NUCLEOTIDE SEQUENCE [LARGE SCALE GENOMIC DNA]</scope>
    <source>
        <tissue evidence="10">Whole organism</tissue>
    </source>
</reference>
<dbReference type="InterPro" id="IPR001356">
    <property type="entry name" value="HD"/>
</dbReference>
<dbReference type="PRINTS" id="PR00024">
    <property type="entry name" value="HOMEOBOX"/>
</dbReference>
<dbReference type="FunFam" id="1.10.10.60:FF:000345">
    <property type="entry name" value="Homeobox protein engrailed-like"/>
    <property type="match status" value="1"/>
</dbReference>
<dbReference type="Pfam" id="PF10525">
    <property type="entry name" value="Engrail_1_C_sig"/>
    <property type="match status" value="1"/>
</dbReference>
<evidence type="ECO:0000256" key="5">
    <source>
        <dbReference type="ARBA" id="ARBA00023242"/>
    </source>
</evidence>
<dbReference type="SUPFAM" id="SSF46689">
    <property type="entry name" value="Homeodomain-like"/>
    <property type="match status" value="1"/>
</dbReference>
<protein>
    <recommendedName>
        <fullName evidence="8">Homeobox protein engrailed-like</fullName>
    </recommendedName>
</protein>
<dbReference type="InterPro" id="IPR020479">
    <property type="entry name" value="HD_metazoa"/>
</dbReference>
<dbReference type="GO" id="GO:0000978">
    <property type="term" value="F:RNA polymerase II cis-regulatory region sequence-specific DNA binding"/>
    <property type="evidence" value="ECO:0007669"/>
    <property type="project" value="TreeGrafter"/>
</dbReference>
<evidence type="ECO:0000313" key="11">
    <source>
        <dbReference type="Proteomes" id="UP000027135"/>
    </source>
</evidence>
<dbReference type="InterPro" id="IPR000047">
    <property type="entry name" value="HTH_motif"/>
</dbReference>
<evidence type="ECO:0000256" key="8">
    <source>
        <dbReference type="RuleBase" id="RU510713"/>
    </source>
</evidence>
<dbReference type="Pfam" id="PF00046">
    <property type="entry name" value="Homeodomain"/>
    <property type="match status" value="1"/>
</dbReference>
<evidence type="ECO:0000256" key="2">
    <source>
        <dbReference type="ARBA" id="ARBA00022473"/>
    </source>
</evidence>
<keyword evidence="2" id="KW-0217">Developmental protein</keyword>
<keyword evidence="11" id="KW-1185">Reference proteome</keyword>
<dbReference type="PRINTS" id="PR00031">
    <property type="entry name" value="HTHREPRESSR"/>
</dbReference>
<keyword evidence="4 6" id="KW-0371">Homeobox</keyword>
<accession>A0A067QVG0</accession>
<dbReference type="EMBL" id="KK852970">
    <property type="protein sequence ID" value="KDR13100.1"/>
    <property type="molecule type" value="Genomic_DNA"/>
</dbReference>
<sequence>MKPVRGAVIQYGPPRAVKKNRCIRTDGNSATLFNAGVSGAEFLPNRIALFDITINPQRYNGILRDHRTAPRGCHRVARQRLSSCQGLDDSGSFTVCILPLQESPRSRRLKRKEKKPEEKRPRTAFSGEQLARLKHEFTENRYLTERRRTELARELGLNEAQIKIWFQNKRAKIKKASGQKNPLALQLMAQGLYNHSTVPVDEEEEEANALLLANNARQD</sequence>
<dbReference type="GO" id="GO:0005634">
    <property type="term" value="C:nucleus"/>
    <property type="evidence" value="ECO:0007669"/>
    <property type="project" value="UniProtKB-SubCell"/>
</dbReference>
<evidence type="ECO:0000313" key="10">
    <source>
        <dbReference type="EMBL" id="KDR13100.1"/>
    </source>
</evidence>
<evidence type="ECO:0000256" key="7">
    <source>
        <dbReference type="RuleBase" id="RU000682"/>
    </source>
</evidence>
<organism evidence="10 11">
    <name type="scientific">Zootermopsis nevadensis</name>
    <name type="common">Dampwood termite</name>
    <dbReference type="NCBI Taxonomy" id="136037"/>
    <lineage>
        <taxon>Eukaryota</taxon>
        <taxon>Metazoa</taxon>
        <taxon>Ecdysozoa</taxon>
        <taxon>Arthropoda</taxon>
        <taxon>Hexapoda</taxon>
        <taxon>Insecta</taxon>
        <taxon>Pterygota</taxon>
        <taxon>Neoptera</taxon>
        <taxon>Polyneoptera</taxon>
        <taxon>Dictyoptera</taxon>
        <taxon>Blattodea</taxon>
        <taxon>Blattoidea</taxon>
        <taxon>Termitoidae</taxon>
        <taxon>Termopsidae</taxon>
        <taxon>Zootermopsis</taxon>
    </lineage>
</organism>
<dbReference type="PROSITE" id="PS00033">
    <property type="entry name" value="ENGRAILED"/>
    <property type="match status" value="1"/>
</dbReference>
<dbReference type="AlphaFoldDB" id="A0A067QVG0"/>
<evidence type="ECO:0000256" key="3">
    <source>
        <dbReference type="ARBA" id="ARBA00023125"/>
    </source>
</evidence>
<dbReference type="InterPro" id="IPR019549">
    <property type="entry name" value="Homeobox-engrailed_C-terminal"/>
</dbReference>
<feature type="domain" description="Homeobox" evidence="9">
    <location>
        <begin position="116"/>
        <end position="176"/>
    </location>
</feature>
<proteinExistence type="inferred from homology"/>
<dbReference type="InterPro" id="IPR000747">
    <property type="entry name" value="HD_engrailed"/>
</dbReference>
<name>A0A067QVG0_ZOONE</name>
<dbReference type="eggNOG" id="KOG0493">
    <property type="taxonomic scope" value="Eukaryota"/>
</dbReference>
<dbReference type="InterPro" id="IPR050720">
    <property type="entry name" value="Engrailed_Homeobox_TFs"/>
</dbReference>